<dbReference type="AlphaFoldDB" id="F6HZW5"/>
<name>F6HZW5_VITVI</name>
<dbReference type="EMBL" id="FN596502">
    <property type="protein sequence ID" value="CCB60231.1"/>
    <property type="molecule type" value="Genomic_DNA"/>
</dbReference>
<dbReference type="Proteomes" id="UP000009183">
    <property type="component" value="Chromosome 7"/>
</dbReference>
<evidence type="ECO:0000313" key="2">
    <source>
        <dbReference type="Proteomes" id="UP000009183"/>
    </source>
</evidence>
<accession>F6HZW5</accession>
<dbReference type="HOGENOM" id="CLU_3421766_0_0_1"/>
<proteinExistence type="predicted"/>
<reference evidence="2" key="1">
    <citation type="journal article" date="2007" name="Nature">
        <title>The grapevine genome sequence suggests ancestral hexaploidization in major angiosperm phyla.</title>
        <authorList>
            <consortium name="The French-Italian Public Consortium for Grapevine Genome Characterization."/>
            <person name="Jaillon O."/>
            <person name="Aury J.-M."/>
            <person name="Noel B."/>
            <person name="Policriti A."/>
            <person name="Clepet C."/>
            <person name="Casagrande A."/>
            <person name="Choisne N."/>
            <person name="Aubourg S."/>
            <person name="Vitulo N."/>
            <person name="Jubin C."/>
            <person name="Vezzi A."/>
            <person name="Legeai F."/>
            <person name="Hugueney P."/>
            <person name="Dasilva C."/>
            <person name="Horner D."/>
            <person name="Mica E."/>
            <person name="Jublot D."/>
            <person name="Poulain J."/>
            <person name="Bruyere C."/>
            <person name="Billault A."/>
            <person name="Segurens B."/>
            <person name="Gouyvenoux M."/>
            <person name="Ugarte E."/>
            <person name="Cattonaro F."/>
            <person name="Anthouard V."/>
            <person name="Vico V."/>
            <person name="Del Fabbro C."/>
            <person name="Alaux M."/>
            <person name="Di Gaspero G."/>
            <person name="Dumas V."/>
            <person name="Felice N."/>
            <person name="Paillard S."/>
            <person name="Juman I."/>
            <person name="Moroldo M."/>
            <person name="Scalabrin S."/>
            <person name="Canaguier A."/>
            <person name="Le Clainche I."/>
            <person name="Malacrida G."/>
            <person name="Durand E."/>
            <person name="Pesole G."/>
            <person name="Laucou V."/>
            <person name="Chatelet P."/>
            <person name="Merdinoglu D."/>
            <person name="Delledonne M."/>
            <person name="Pezzotti M."/>
            <person name="Lecharny A."/>
            <person name="Scarpelli C."/>
            <person name="Artiguenave F."/>
            <person name="Pe M.E."/>
            <person name="Valle G."/>
            <person name="Morgante M."/>
            <person name="Caboche M."/>
            <person name="Adam-Blondon A.-F."/>
            <person name="Weissenbach J."/>
            <person name="Quetier F."/>
            <person name="Wincker P."/>
        </authorList>
    </citation>
    <scope>NUCLEOTIDE SEQUENCE [LARGE SCALE GENOMIC DNA]</scope>
    <source>
        <strain evidence="2">cv. Pinot noir / PN40024</strain>
    </source>
</reference>
<sequence length="24" mass="2913">MTSEVYYSCCLICMPFPIFQIYNF</sequence>
<gene>
    <name evidence="1" type="ordered locus">VIT_07s0005g05250</name>
</gene>
<organism evidence="1 2">
    <name type="scientific">Vitis vinifera</name>
    <name type="common">Grape</name>
    <dbReference type="NCBI Taxonomy" id="29760"/>
    <lineage>
        <taxon>Eukaryota</taxon>
        <taxon>Viridiplantae</taxon>
        <taxon>Streptophyta</taxon>
        <taxon>Embryophyta</taxon>
        <taxon>Tracheophyta</taxon>
        <taxon>Spermatophyta</taxon>
        <taxon>Magnoliopsida</taxon>
        <taxon>eudicotyledons</taxon>
        <taxon>Gunneridae</taxon>
        <taxon>Pentapetalae</taxon>
        <taxon>rosids</taxon>
        <taxon>Vitales</taxon>
        <taxon>Vitaceae</taxon>
        <taxon>Viteae</taxon>
        <taxon>Vitis</taxon>
    </lineage>
</organism>
<protein>
    <submittedName>
        <fullName evidence="1">Uncharacterized protein</fullName>
    </submittedName>
</protein>
<keyword evidence="2" id="KW-1185">Reference proteome</keyword>
<evidence type="ECO:0000313" key="1">
    <source>
        <dbReference type="EMBL" id="CCB60231.1"/>
    </source>
</evidence>
<dbReference type="InParanoid" id="F6HZW5"/>
<dbReference type="PaxDb" id="29760-VIT_07s0005g05250.t01"/>